<dbReference type="Gene3D" id="2.70.40.10">
    <property type="match status" value="1"/>
</dbReference>
<dbReference type="CDD" id="cd07557">
    <property type="entry name" value="trimeric_dUTPase"/>
    <property type="match status" value="1"/>
</dbReference>
<dbReference type="PANTHER" id="PTHR42680:SF3">
    <property type="entry name" value="DCTP DEAMINASE"/>
    <property type="match status" value="1"/>
</dbReference>
<dbReference type="GO" id="GO:0008829">
    <property type="term" value="F:dCTP deaminase activity"/>
    <property type="evidence" value="ECO:0007669"/>
    <property type="project" value="InterPro"/>
</dbReference>
<evidence type="ECO:0000256" key="2">
    <source>
        <dbReference type="ARBA" id="ARBA00023080"/>
    </source>
</evidence>
<evidence type="ECO:0000313" key="4">
    <source>
        <dbReference type="EMBL" id="UBF19632.1"/>
    </source>
</evidence>
<keyword evidence="5" id="KW-1185">Reference proteome</keyword>
<feature type="region of interest" description="Disordered" evidence="3">
    <location>
        <begin position="158"/>
        <end position="185"/>
    </location>
</feature>
<evidence type="ECO:0000313" key="5">
    <source>
        <dbReference type="Proteomes" id="UP000827922"/>
    </source>
</evidence>
<sequence>MILSQHDIQRSISRGDLGATRGGGKPLAVEPASMDLHLGDELKIPSATGVVEVDDRDSYPAHYERTSELSLSPGKFALAHTEENITIPDDKVGILHGRSSVGRLGLFIHNAGFIDPGFRGQVTLELFNAASYPIKLRESMRICQLALHDMKTTPDVAYSEENGNKYNDQTGPTASRLYEDFDESA</sequence>
<dbReference type="NCBIfam" id="TIGR02274">
    <property type="entry name" value="dCTP_deam"/>
    <property type="match status" value="1"/>
</dbReference>
<evidence type="ECO:0000256" key="1">
    <source>
        <dbReference type="ARBA" id="ARBA00022801"/>
    </source>
</evidence>
<gene>
    <name evidence="4" type="ORF">HRTV-10_gp48</name>
</gene>
<proteinExistence type="inferred from homology"/>
<organism evidence="4 5">
    <name type="scientific">Halorubrum tailed virus 10</name>
    <dbReference type="NCBI Taxonomy" id="2877991"/>
    <lineage>
        <taxon>Viruses</taxon>
        <taxon>Duplodnaviria</taxon>
        <taxon>Heunggongvirae</taxon>
        <taxon>Uroviricota</taxon>
        <taxon>Caudoviricetes</taxon>
        <taxon>Thumleimavirales</taxon>
        <taxon>Hafunaviridae</taxon>
        <taxon>Haloferacalesvirus</taxon>
        <taxon>Haloferacalesvirus eilatense</taxon>
        <taxon>Haloferacalesvirus HRTV10</taxon>
    </lineage>
</organism>
<keyword evidence="2" id="KW-0546">Nucleotide metabolism</keyword>
<dbReference type="GO" id="GO:0006229">
    <property type="term" value="P:dUTP biosynthetic process"/>
    <property type="evidence" value="ECO:0007669"/>
    <property type="project" value="InterPro"/>
</dbReference>
<feature type="compositionally biased region" description="Polar residues" evidence="3">
    <location>
        <begin position="164"/>
        <end position="173"/>
    </location>
</feature>
<dbReference type="EMBL" id="MZ334496">
    <property type="protein sequence ID" value="UBF19632.1"/>
    <property type="molecule type" value="Genomic_DNA"/>
</dbReference>
<dbReference type="PANTHER" id="PTHR42680">
    <property type="entry name" value="DCTP DEAMINASE"/>
    <property type="match status" value="1"/>
</dbReference>
<protein>
    <submittedName>
        <fullName evidence="4">dCTP deaminase</fullName>
    </submittedName>
</protein>
<dbReference type="Proteomes" id="UP000827922">
    <property type="component" value="Segment"/>
</dbReference>
<keyword evidence="1" id="KW-0378">Hydrolase</keyword>
<accession>A0AAE8XSU3</accession>
<evidence type="ECO:0000256" key="3">
    <source>
        <dbReference type="SAM" id="MobiDB-lite"/>
    </source>
</evidence>
<reference evidence="4 5" key="1">
    <citation type="submission" date="2021-05" db="EMBL/GenBank/DDBJ databases">
        <title>Diversity, taxonomy and evolution of archaeal viruses of the class Caudoviricetes.</title>
        <authorList>
            <person name="Liu Y."/>
            <person name="Demina T.A."/>
            <person name="Roux S."/>
            <person name="Aiewsakun P."/>
            <person name="Kazlauskas D."/>
            <person name="Simmonds P."/>
            <person name="Prangishvili D."/>
            <person name="Oksanen H.M."/>
            <person name="Krupovic M."/>
        </authorList>
    </citation>
    <scope>NUCLEOTIDE SEQUENCE [LARGE SCALE GENOMIC DNA]</scope>
    <source>
        <strain evidence="4">HRTV-10/43</strain>
    </source>
</reference>
<dbReference type="InterPro" id="IPR011962">
    <property type="entry name" value="dCTP_deaminase"/>
</dbReference>
<dbReference type="Pfam" id="PF22769">
    <property type="entry name" value="DCD"/>
    <property type="match status" value="1"/>
</dbReference>
<dbReference type="InterPro" id="IPR033704">
    <property type="entry name" value="dUTPase_trimeric"/>
</dbReference>
<name>A0AAE8XSU3_9CAUD</name>
<dbReference type="InterPro" id="IPR036157">
    <property type="entry name" value="dUTPase-like_sf"/>
</dbReference>
<dbReference type="SUPFAM" id="SSF51283">
    <property type="entry name" value="dUTPase-like"/>
    <property type="match status" value="1"/>
</dbReference>
<dbReference type="HAMAP" id="MF_00146">
    <property type="entry name" value="dCTP_deaminase"/>
    <property type="match status" value="1"/>
</dbReference>